<name>A0A7Y7PT48_9BACT</name>
<dbReference type="Gene3D" id="3.40.50.300">
    <property type="entry name" value="P-loop containing nucleotide triphosphate hydrolases"/>
    <property type="match status" value="1"/>
</dbReference>
<comment type="caution">
    <text evidence="1">The sequence shown here is derived from an EMBL/GenBank/DDBJ whole genome shotgun (WGS) entry which is preliminary data.</text>
</comment>
<dbReference type="GO" id="GO:0003697">
    <property type="term" value="F:single-stranded DNA binding"/>
    <property type="evidence" value="ECO:0007669"/>
    <property type="project" value="InterPro"/>
</dbReference>
<dbReference type="PANTHER" id="PTHR12873:SF6">
    <property type="entry name" value="TOPRIM DOMAIN-CONTAINING PROTEIN"/>
    <property type="match status" value="1"/>
</dbReference>
<dbReference type="AlphaFoldDB" id="A0A7Y7PT48"/>
<reference evidence="1 2" key="1">
    <citation type="submission" date="2020-05" db="EMBL/GenBank/DDBJ databases">
        <title>Hymenobacter terrestris sp. nov. and Hymenobacter lapidiphilus sp. nov., isolated from regoliths in Antarctica.</title>
        <authorList>
            <person name="Sedlacek I."/>
            <person name="Pantucek R."/>
            <person name="Zeman M."/>
            <person name="Holochova P."/>
            <person name="Kralova S."/>
            <person name="Stankova E."/>
            <person name="Sedo O."/>
            <person name="Micenkova L."/>
            <person name="Svec P."/>
            <person name="Gupta V."/>
            <person name="Sood U."/>
            <person name="Korpole U.S."/>
            <person name="Lal R."/>
        </authorList>
    </citation>
    <scope>NUCLEOTIDE SEQUENCE [LARGE SCALE GENOMIC DNA]</scope>
    <source>
        <strain evidence="1 2">P5342</strain>
    </source>
</reference>
<organism evidence="1 2">
    <name type="scientific">Hymenobacter lapidiphilus</name>
    <dbReference type="NCBI Taxonomy" id="2608003"/>
    <lineage>
        <taxon>Bacteria</taxon>
        <taxon>Pseudomonadati</taxon>
        <taxon>Bacteroidota</taxon>
        <taxon>Cytophagia</taxon>
        <taxon>Cytophagales</taxon>
        <taxon>Hymenobacteraceae</taxon>
        <taxon>Hymenobacter</taxon>
    </lineage>
</organism>
<evidence type="ECO:0000313" key="1">
    <source>
        <dbReference type="EMBL" id="NVO33485.1"/>
    </source>
</evidence>
<dbReference type="Proteomes" id="UP000565521">
    <property type="component" value="Unassembled WGS sequence"/>
</dbReference>
<dbReference type="InterPro" id="IPR027417">
    <property type="entry name" value="P-loop_NTPase"/>
</dbReference>
<proteinExistence type="predicted"/>
<dbReference type="EMBL" id="JABKAU010000075">
    <property type="protein sequence ID" value="NVO33485.1"/>
    <property type="molecule type" value="Genomic_DNA"/>
</dbReference>
<keyword evidence="2" id="KW-1185">Reference proteome</keyword>
<dbReference type="PANTHER" id="PTHR12873">
    <property type="entry name" value="T7-LIKE MITOCHONDRIAL DNA HELICASE"/>
    <property type="match status" value="1"/>
</dbReference>
<dbReference type="InterPro" id="IPR027032">
    <property type="entry name" value="Twinkle-like"/>
</dbReference>
<evidence type="ECO:0008006" key="3">
    <source>
        <dbReference type="Google" id="ProtNLM"/>
    </source>
</evidence>
<feature type="non-terminal residue" evidence="1">
    <location>
        <position position="352"/>
    </location>
</feature>
<sequence>MFNIPGLELSAAPASAAAPRNYEAGVHRVSRVREAMRYGHAHGKPRGTSTYFRDFDAHWTHKAGEITLTTGYANHGKSEMMDELELIKSVHEPDKAWAVFSPENAPADEFYDSLVHKLTGYSPDPDWCRQYNRLQVSPQAYDRAMDWLEDHIIVINPPGEEKPTMECLLDYFDYVHGQTPLFGVRLDPWNQLFHEMKGQRDDQYLSEKLSDLARWTMQEDRPLCVHLVAHPRNPAKLKDGELPVPDQFDLSSGAMFGNKVWNVLTCHRPQYHVSKSDTSVQWWAHKIKKQKRVGRPGFIDLGYDYLSNRYMLGGHSPMEAAAGWLFKGIPLTAAGGAAESARVQANDFPEST</sequence>
<evidence type="ECO:0000313" key="2">
    <source>
        <dbReference type="Proteomes" id="UP000565521"/>
    </source>
</evidence>
<accession>A0A7Y7PT48</accession>
<gene>
    <name evidence="1" type="ORF">HW554_19975</name>
</gene>
<dbReference type="RefSeq" id="WP_176910291.1">
    <property type="nucleotide sequence ID" value="NZ_JABKAU010000075.1"/>
</dbReference>
<dbReference type="GO" id="GO:0043139">
    <property type="term" value="F:5'-3' DNA helicase activity"/>
    <property type="evidence" value="ECO:0007669"/>
    <property type="project" value="InterPro"/>
</dbReference>
<protein>
    <recommendedName>
        <fullName evidence="3">SF4 helicase domain-containing protein</fullName>
    </recommendedName>
</protein>